<dbReference type="InterPro" id="IPR004803">
    <property type="entry name" value="TGT"/>
</dbReference>
<dbReference type="GO" id="GO:0046872">
    <property type="term" value="F:metal ion binding"/>
    <property type="evidence" value="ECO:0007669"/>
    <property type="project" value="UniProtKB-KW"/>
</dbReference>
<evidence type="ECO:0000256" key="2">
    <source>
        <dbReference type="ARBA" id="ARBA00022679"/>
    </source>
</evidence>
<dbReference type="Gene3D" id="3.20.20.105">
    <property type="entry name" value="Queuine tRNA-ribosyltransferase-like"/>
    <property type="match status" value="2"/>
</dbReference>
<name>A0A158PMR4_ANISI</name>
<dbReference type="AlphaFoldDB" id="A0A158PMR4"/>
<organism evidence="8">
    <name type="scientific">Anisakis simplex</name>
    <name type="common">Herring worm</name>
    <dbReference type="NCBI Taxonomy" id="6269"/>
    <lineage>
        <taxon>Eukaryota</taxon>
        <taxon>Metazoa</taxon>
        <taxon>Ecdysozoa</taxon>
        <taxon>Nematoda</taxon>
        <taxon>Chromadorea</taxon>
        <taxon>Rhabditida</taxon>
        <taxon>Spirurina</taxon>
        <taxon>Ascaridomorpha</taxon>
        <taxon>Ascaridoidea</taxon>
        <taxon>Anisakidae</taxon>
        <taxon>Anisakis</taxon>
        <taxon>Anisakis simplex complex</taxon>
    </lineage>
</organism>
<keyword evidence="4" id="KW-0479">Metal-binding</keyword>
<proteinExistence type="predicted"/>
<accession>A0A158PMR4</accession>
<dbReference type="EC" id="2.4.2.64" evidence="6"/>
<evidence type="ECO:0000256" key="3">
    <source>
        <dbReference type="ARBA" id="ARBA00022694"/>
    </source>
</evidence>
<dbReference type="GO" id="GO:0008479">
    <property type="term" value="F:tRNA-guanosine(34) queuine transglycosylase activity"/>
    <property type="evidence" value="ECO:0007669"/>
    <property type="project" value="UniProtKB-EC"/>
</dbReference>
<dbReference type="WBParaSite" id="ASIM_0001003301-mRNA-1">
    <property type="protein sequence ID" value="ASIM_0001003301-mRNA-1"/>
    <property type="gene ID" value="ASIM_0001003301"/>
</dbReference>
<dbReference type="GO" id="GO:0006400">
    <property type="term" value="P:tRNA modification"/>
    <property type="evidence" value="ECO:0007669"/>
    <property type="project" value="InterPro"/>
</dbReference>
<evidence type="ECO:0000313" key="8">
    <source>
        <dbReference type="WBParaSite" id="ASIM_0001003301-mRNA-1"/>
    </source>
</evidence>
<dbReference type="InterPro" id="IPR036511">
    <property type="entry name" value="TGT-like_sf"/>
</dbReference>
<dbReference type="NCBIfam" id="TIGR00449">
    <property type="entry name" value="tgt_general"/>
    <property type="match status" value="1"/>
</dbReference>
<sequence>LKGEVAMNFRIIAQANRARRGELKLPHSVVETPVFMPVGTQGTMKGILPEQLIDMDCRILLCNTYHLGHRPGHELVRKAGGLHKMINWPRSILTDSGGFQMVSLNKLMSIDETGVQFVSPHTNQLTHLTPEHCIEIQENLGADIIMQLDHVVHVLTDGPVVEEAMQRSIRLSWLDRCLAAHKRRSDQLLFPIVQGGLNLKLRSDCAEEMSKRCTIGIAIGGLSGGEEKRSFWKVVAHCCERLPQQIPRYVMGVGWAVDLVICALLGADMFDCVYPTRTARFGSALRLKLQEEIGCHLISLHNIKHQLDLMKRIREAISNDRVQEFLNEFLHEQYPDGDIPEWIRNAAAYMNYQIII</sequence>
<protein>
    <recommendedName>
        <fullName evidence="6">tRNA-guanosine(34) queuine transglycosylase</fullName>
        <ecNumber evidence="6">2.4.2.64</ecNumber>
    </recommendedName>
</protein>
<keyword evidence="3" id="KW-0819">tRNA processing</keyword>
<dbReference type="GO" id="GO:0005829">
    <property type="term" value="C:cytosol"/>
    <property type="evidence" value="ECO:0007669"/>
    <property type="project" value="TreeGrafter"/>
</dbReference>
<dbReference type="SUPFAM" id="SSF51713">
    <property type="entry name" value="tRNA-guanine transglycosylase"/>
    <property type="match status" value="1"/>
</dbReference>
<evidence type="ECO:0000259" key="7">
    <source>
        <dbReference type="Pfam" id="PF01702"/>
    </source>
</evidence>
<dbReference type="PANTHER" id="PTHR43530:SF1">
    <property type="entry name" value="QUEUINE TRNA-RIBOSYLTRANSFERASE CATALYTIC SUBUNIT 1"/>
    <property type="match status" value="1"/>
</dbReference>
<dbReference type="PANTHER" id="PTHR43530">
    <property type="entry name" value="QUEUINE TRNA-RIBOSYLTRANSFERASE CATALYTIC SUBUNIT 1"/>
    <property type="match status" value="1"/>
</dbReference>
<keyword evidence="1" id="KW-0328">Glycosyltransferase</keyword>
<keyword evidence="2" id="KW-0808">Transferase</keyword>
<evidence type="ECO:0000256" key="1">
    <source>
        <dbReference type="ARBA" id="ARBA00022676"/>
    </source>
</evidence>
<reference evidence="8" key="1">
    <citation type="submission" date="2016-04" db="UniProtKB">
        <authorList>
            <consortium name="WormBaseParasite"/>
        </authorList>
    </citation>
    <scope>IDENTIFICATION</scope>
</reference>
<evidence type="ECO:0000256" key="6">
    <source>
        <dbReference type="ARBA" id="ARBA00024223"/>
    </source>
</evidence>
<dbReference type="NCBIfam" id="TIGR00430">
    <property type="entry name" value="Q_tRNA_tgt"/>
    <property type="match status" value="1"/>
</dbReference>
<dbReference type="InterPro" id="IPR002616">
    <property type="entry name" value="tRNA_ribo_trans-like"/>
</dbReference>
<keyword evidence="5" id="KW-0862">Zinc</keyword>
<feature type="domain" description="tRNA-guanine(15) transglycosylase-like" evidence="7">
    <location>
        <begin position="17"/>
        <end position="285"/>
    </location>
</feature>
<evidence type="ECO:0000256" key="4">
    <source>
        <dbReference type="ARBA" id="ARBA00022723"/>
    </source>
</evidence>
<evidence type="ECO:0000256" key="5">
    <source>
        <dbReference type="ARBA" id="ARBA00022833"/>
    </source>
</evidence>
<dbReference type="Pfam" id="PF01702">
    <property type="entry name" value="TGT"/>
    <property type="match status" value="2"/>
</dbReference>
<feature type="domain" description="tRNA-guanine(15) transglycosylase-like" evidence="7">
    <location>
        <begin position="290"/>
        <end position="333"/>
    </location>
</feature>